<keyword evidence="1" id="KW-1133">Transmembrane helix</keyword>
<gene>
    <name evidence="2" type="ORF">GGP71_000379</name>
</gene>
<evidence type="ECO:0000313" key="2">
    <source>
        <dbReference type="EMBL" id="MCS3676483.1"/>
    </source>
</evidence>
<evidence type="ECO:0000256" key="1">
    <source>
        <dbReference type="SAM" id="Phobius"/>
    </source>
</evidence>
<name>A0A9X2T9I0_9BACT</name>
<dbReference type="RefSeq" id="WP_162890635.1">
    <property type="nucleotide sequence ID" value="NZ_CP030356.1"/>
</dbReference>
<evidence type="ECO:0000313" key="3">
    <source>
        <dbReference type="Proteomes" id="UP001155027"/>
    </source>
</evidence>
<reference evidence="2" key="1">
    <citation type="submission" date="2022-08" db="EMBL/GenBank/DDBJ databases">
        <title>Genomic Encyclopedia of Type Strains, Phase V (KMG-V): Genome sequencing to study the core and pangenomes of soil and plant-associated prokaryotes.</title>
        <authorList>
            <person name="Whitman W."/>
        </authorList>
    </citation>
    <scope>NUCLEOTIDE SEQUENCE</scope>
    <source>
        <strain evidence="2">0</strain>
    </source>
</reference>
<accession>A0A9X2T9I0</accession>
<feature type="transmembrane region" description="Helical" evidence="1">
    <location>
        <begin position="12"/>
        <end position="29"/>
    </location>
</feature>
<protein>
    <submittedName>
        <fullName evidence="2">Uncharacterized protein</fullName>
    </submittedName>
</protein>
<dbReference type="AlphaFoldDB" id="A0A9X2T9I0"/>
<comment type="caution">
    <text evidence="2">The sequence shown here is derived from an EMBL/GenBank/DDBJ whole genome shotgun (WGS) entry which is preliminary data.</text>
</comment>
<proteinExistence type="predicted"/>
<dbReference type="Proteomes" id="UP001155027">
    <property type="component" value="Unassembled WGS sequence"/>
</dbReference>
<keyword evidence="1" id="KW-0472">Membrane</keyword>
<sequence length="116" mass="12335">MPDGRPPYRQYAGLAFVILTYVGGIIGWSCAVQQVESTPPPNGSAQVQAVSVGAAPSAAVSVPTVFDNRPSPRRPVPGWRARDGLRLLSPLVSSHQTLTITNDRADVDARSASVRR</sequence>
<organism evidence="2 3">
    <name type="scientific">Salinibacter ruber</name>
    <dbReference type="NCBI Taxonomy" id="146919"/>
    <lineage>
        <taxon>Bacteria</taxon>
        <taxon>Pseudomonadati</taxon>
        <taxon>Rhodothermota</taxon>
        <taxon>Rhodothermia</taxon>
        <taxon>Rhodothermales</taxon>
        <taxon>Salinibacteraceae</taxon>
        <taxon>Salinibacter</taxon>
    </lineage>
</organism>
<keyword evidence="1" id="KW-0812">Transmembrane</keyword>
<dbReference type="EMBL" id="JANUAU010000001">
    <property type="protein sequence ID" value="MCS3676483.1"/>
    <property type="molecule type" value="Genomic_DNA"/>
</dbReference>